<keyword evidence="2" id="KW-1185">Reference proteome</keyword>
<evidence type="ECO:0000313" key="2">
    <source>
        <dbReference type="Proteomes" id="UP000317648"/>
    </source>
</evidence>
<name>A0A518DRJ2_9BACT</name>
<organism evidence="1 2">
    <name type="scientific">Lignipirellula cremea</name>
    <dbReference type="NCBI Taxonomy" id="2528010"/>
    <lineage>
        <taxon>Bacteria</taxon>
        <taxon>Pseudomonadati</taxon>
        <taxon>Planctomycetota</taxon>
        <taxon>Planctomycetia</taxon>
        <taxon>Pirellulales</taxon>
        <taxon>Pirellulaceae</taxon>
        <taxon>Lignipirellula</taxon>
    </lineage>
</organism>
<dbReference type="InterPro" id="IPR011447">
    <property type="entry name" value="DUF1552"/>
</dbReference>
<gene>
    <name evidence="1" type="ORF">Pla8534_22240</name>
</gene>
<dbReference type="Proteomes" id="UP000317648">
    <property type="component" value="Chromosome"/>
</dbReference>
<sequence>MTNQLHRRSLLRAAGVAIALPLLESLPVKESKAADAVAGTPEKPRRRIVAINVGLGLHAPNLTPQQAGRNYELSPYLQEIAEFRDQFTVLSGVSHPEVGGGHSSYKSYLTCAPHPNSAGFRNTISLDQFAAAELGSETRFASLSLSSSGPGLSWSRSGVEIPTITRPSQVFKKLFVAGKADEQARQMQALRDGQSVLDAVMDKTRQLGAKLSGRDREKLAQYYESVREAERRLSRAEAWEHKPKPVVDVKPPVDEPDNKKMLEQTRLMYDVMHLALDTDSTRFMTYNIAGMNAVPVIPGVDSDYHNLSHHGKDPAKIEQLTIVERSLFAELGRFLKKLKESEETAGTLLDETMVMFGSNLGNASSHDTSNMPILLAGGGFQHGQHLAFDHDNNYPLPNLFINMLQRLGLETDAFGTATGTMRDFA</sequence>
<evidence type="ECO:0000313" key="1">
    <source>
        <dbReference type="EMBL" id="QDU94434.1"/>
    </source>
</evidence>
<accession>A0A518DRJ2</accession>
<protein>
    <recommendedName>
        <fullName evidence="3">DUF1552 domain-containing protein</fullName>
    </recommendedName>
</protein>
<dbReference type="PROSITE" id="PS51318">
    <property type="entry name" value="TAT"/>
    <property type="match status" value="1"/>
</dbReference>
<dbReference type="AlphaFoldDB" id="A0A518DRJ2"/>
<dbReference type="InterPro" id="IPR006311">
    <property type="entry name" value="TAT_signal"/>
</dbReference>
<evidence type="ECO:0008006" key="3">
    <source>
        <dbReference type="Google" id="ProtNLM"/>
    </source>
</evidence>
<dbReference type="EMBL" id="CP036433">
    <property type="protein sequence ID" value="QDU94434.1"/>
    <property type="molecule type" value="Genomic_DNA"/>
</dbReference>
<reference evidence="1 2" key="1">
    <citation type="submission" date="2019-02" db="EMBL/GenBank/DDBJ databases">
        <title>Deep-cultivation of Planctomycetes and their phenomic and genomic characterization uncovers novel biology.</title>
        <authorList>
            <person name="Wiegand S."/>
            <person name="Jogler M."/>
            <person name="Boedeker C."/>
            <person name="Pinto D."/>
            <person name="Vollmers J."/>
            <person name="Rivas-Marin E."/>
            <person name="Kohn T."/>
            <person name="Peeters S.H."/>
            <person name="Heuer A."/>
            <person name="Rast P."/>
            <person name="Oberbeckmann S."/>
            <person name="Bunk B."/>
            <person name="Jeske O."/>
            <person name="Meyerdierks A."/>
            <person name="Storesund J.E."/>
            <person name="Kallscheuer N."/>
            <person name="Luecker S."/>
            <person name="Lage O.M."/>
            <person name="Pohl T."/>
            <person name="Merkel B.J."/>
            <person name="Hornburger P."/>
            <person name="Mueller R.-W."/>
            <person name="Bruemmer F."/>
            <person name="Labrenz M."/>
            <person name="Spormann A.M."/>
            <person name="Op den Camp H."/>
            <person name="Overmann J."/>
            <person name="Amann R."/>
            <person name="Jetten M.S.M."/>
            <person name="Mascher T."/>
            <person name="Medema M.H."/>
            <person name="Devos D.P."/>
            <person name="Kaster A.-K."/>
            <person name="Ovreas L."/>
            <person name="Rohde M."/>
            <person name="Galperin M.Y."/>
            <person name="Jogler C."/>
        </authorList>
    </citation>
    <scope>NUCLEOTIDE SEQUENCE [LARGE SCALE GENOMIC DNA]</scope>
    <source>
        <strain evidence="1 2">Pla85_3_4</strain>
    </source>
</reference>
<proteinExistence type="predicted"/>
<dbReference type="Pfam" id="PF07586">
    <property type="entry name" value="HXXSHH"/>
    <property type="match status" value="1"/>
</dbReference>
<dbReference type="OrthoDB" id="9146593at2"/>
<dbReference type="RefSeq" id="WP_145052843.1">
    <property type="nucleotide sequence ID" value="NZ_CP036433.1"/>
</dbReference>
<dbReference type="KEGG" id="lcre:Pla8534_22240"/>